<dbReference type="InterPro" id="IPR023214">
    <property type="entry name" value="HAD_sf"/>
</dbReference>
<dbReference type="OrthoDB" id="1694274at2759"/>
<evidence type="ECO:0000313" key="1">
    <source>
        <dbReference type="EMBL" id="PKU71440.1"/>
    </source>
</evidence>
<evidence type="ECO:0000313" key="2">
    <source>
        <dbReference type="Proteomes" id="UP000233837"/>
    </source>
</evidence>
<dbReference type="Pfam" id="PF00702">
    <property type="entry name" value="Hydrolase"/>
    <property type="match status" value="1"/>
</dbReference>
<dbReference type="SFLD" id="SFLDS00003">
    <property type="entry name" value="Haloacid_Dehalogenase"/>
    <property type="match status" value="1"/>
</dbReference>
<dbReference type="Gene3D" id="1.10.150.720">
    <property type="entry name" value="Haloacid dehalogenase-like hydrolase"/>
    <property type="match status" value="1"/>
</dbReference>
<dbReference type="EMBL" id="KZ502877">
    <property type="protein sequence ID" value="PKU71440.1"/>
    <property type="molecule type" value="Genomic_DNA"/>
</dbReference>
<dbReference type="CDD" id="cd16415">
    <property type="entry name" value="HAD_dREG-2_like"/>
    <property type="match status" value="1"/>
</dbReference>
<dbReference type="Gene3D" id="3.40.50.1000">
    <property type="entry name" value="HAD superfamily/HAD-like"/>
    <property type="match status" value="1"/>
</dbReference>
<accession>A0A2I0W716</accession>
<dbReference type="STRING" id="906689.A0A2I0W716"/>
<reference evidence="1 2" key="2">
    <citation type="journal article" date="2017" name="Nature">
        <title>The Apostasia genome and the evolution of orchids.</title>
        <authorList>
            <person name="Zhang G.Q."/>
            <person name="Liu K.W."/>
            <person name="Li Z."/>
            <person name="Lohaus R."/>
            <person name="Hsiao Y.Y."/>
            <person name="Niu S.C."/>
            <person name="Wang J.Y."/>
            <person name="Lin Y.C."/>
            <person name="Xu Q."/>
            <person name="Chen L.J."/>
            <person name="Yoshida K."/>
            <person name="Fujiwara S."/>
            <person name="Wang Z.W."/>
            <person name="Zhang Y.Q."/>
            <person name="Mitsuda N."/>
            <person name="Wang M."/>
            <person name="Liu G.H."/>
            <person name="Pecoraro L."/>
            <person name="Huang H.X."/>
            <person name="Xiao X.J."/>
            <person name="Lin M."/>
            <person name="Wu X.Y."/>
            <person name="Wu W.L."/>
            <person name="Chen Y.Y."/>
            <person name="Chang S.B."/>
            <person name="Sakamoto S."/>
            <person name="Ohme-Takagi M."/>
            <person name="Yagi M."/>
            <person name="Zeng S.J."/>
            <person name="Shen C.Y."/>
            <person name="Yeh C.M."/>
            <person name="Luo Y.B."/>
            <person name="Tsai W.C."/>
            <person name="Van de Peer Y."/>
            <person name="Liu Z.J."/>
        </authorList>
    </citation>
    <scope>NUCLEOTIDE SEQUENCE [LARGE SCALE GENOMIC DNA]</scope>
    <source>
        <tissue evidence="1">The whole plant</tissue>
    </source>
</reference>
<dbReference type="InterPro" id="IPR011949">
    <property type="entry name" value="HAD-SF_hydro_IA_REG-2-like"/>
</dbReference>
<protein>
    <recommendedName>
        <fullName evidence="3">Haloacid dehalogenase-like hydrolase domain-containing protein 3</fullName>
    </recommendedName>
</protein>
<dbReference type="SFLD" id="SFLDG01129">
    <property type="entry name" value="C1.5:_HAD__Beta-PGM__Phosphata"/>
    <property type="match status" value="1"/>
</dbReference>
<name>A0A2I0W716_9ASPA</name>
<dbReference type="SUPFAM" id="SSF56784">
    <property type="entry name" value="HAD-like"/>
    <property type="match status" value="1"/>
</dbReference>
<dbReference type="AlphaFoldDB" id="A0A2I0W716"/>
<dbReference type="Proteomes" id="UP000233837">
    <property type="component" value="Unassembled WGS sequence"/>
</dbReference>
<organism evidence="1 2">
    <name type="scientific">Dendrobium catenatum</name>
    <dbReference type="NCBI Taxonomy" id="906689"/>
    <lineage>
        <taxon>Eukaryota</taxon>
        <taxon>Viridiplantae</taxon>
        <taxon>Streptophyta</taxon>
        <taxon>Embryophyta</taxon>
        <taxon>Tracheophyta</taxon>
        <taxon>Spermatophyta</taxon>
        <taxon>Magnoliopsida</taxon>
        <taxon>Liliopsida</taxon>
        <taxon>Asparagales</taxon>
        <taxon>Orchidaceae</taxon>
        <taxon>Epidendroideae</taxon>
        <taxon>Malaxideae</taxon>
        <taxon>Dendrobiinae</taxon>
        <taxon>Dendrobium</taxon>
    </lineage>
</organism>
<dbReference type="NCBIfam" id="TIGR01549">
    <property type="entry name" value="HAD-SF-IA-v1"/>
    <property type="match status" value="1"/>
</dbReference>
<dbReference type="NCBIfam" id="TIGR02252">
    <property type="entry name" value="DREG-2"/>
    <property type="match status" value="1"/>
</dbReference>
<dbReference type="InterPro" id="IPR036412">
    <property type="entry name" value="HAD-like_sf"/>
</dbReference>
<dbReference type="PANTHER" id="PTHR46649">
    <property type="match status" value="1"/>
</dbReference>
<proteinExistence type="predicted"/>
<dbReference type="PRINTS" id="PR00413">
    <property type="entry name" value="HADHALOGNASE"/>
</dbReference>
<dbReference type="InterPro" id="IPR006439">
    <property type="entry name" value="HAD-SF_hydro_IA"/>
</dbReference>
<gene>
    <name evidence="1" type="ORF">MA16_Dca004282</name>
</gene>
<dbReference type="PANTHER" id="PTHR46649:SF5">
    <property type="entry name" value="F14L17.7 PROTEIN"/>
    <property type="match status" value="1"/>
</dbReference>
<reference evidence="1 2" key="1">
    <citation type="journal article" date="2016" name="Sci. Rep.">
        <title>The Dendrobium catenatum Lindl. genome sequence provides insights into polysaccharide synthase, floral development and adaptive evolution.</title>
        <authorList>
            <person name="Zhang G.Q."/>
            <person name="Xu Q."/>
            <person name="Bian C."/>
            <person name="Tsai W.C."/>
            <person name="Yeh C.M."/>
            <person name="Liu K.W."/>
            <person name="Yoshida K."/>
            <person name="Zhang L.S."/>
            <person name="Chang S.B."/>
            <person name="Chen F."/>
            <person name="Shi Y."/>
            <person name="Su Y.Y."/>
            <person name="Zhang Y.Q."/>
            <person name="Chen L.J."/>
            <person name="Yin Y."/>
            <person name="Lin M."/>
            <person name="Huang H."/>
            <person name="Deng H."/>
            <person name="Wang Z.W."/>
            <person name="Zhu S.L."/>
            <person name="Zhao X."/>
            <person name="Deng C."/>
            <person name="Niu S.C."/>
            <person name="Huang J."/>
            <person name="Wang M."/>
            <person name="Liu G.H."/>
            <person name="Yang H.J."/>
            <person name="Xiao X.J."/>
            <person name="Hsiao Y.Y."/>
            <person name="Wu W.L."/>
            <person name="Chen Y.Y."/>
            <person name="Mitsuda N."/>
            <person name="Ohme-Takagi M."/>
            <person name="Luo Y.B."/>
            <person name="Van de Peer Y."/>
            <person name="Liu Z.J."/>
        </authorList>
    </citation>
    <scope>NUCLEOTIDE SEQUENCE [LARGE SCALE GENOMIC DNA]</scope>
    <source>
        <tissue evidence="1">The whole plant</tissue>
    </source>
</reference>
<sequence>MEACRAMRHWFPVKYLRLLVRPTNSSATPRPLTSIRISTVGQVRRSQMCASFAAAAGERPSCRAYDGLLLDAGGTLLQPAKPVEETYATIGRKFGVDVTESEIKQGFRRAFAAPWPGKLRYQGDGRDFWKLVVSEATGCSDNDFFEEVYEHYAHGDAWRLPVGAYEGMCLLKDAGVKLAVVSNFDTRLRKLLNDLSVAQLFDAIVVSSEVGYEKPAAGIFLAALDQIGIEAGKVVHVGDDQKADKVGANSVGIDCWLWGSDVVSFPQICERILKQSPS</sequence>
<keyword evidence="2" id="KW-1185">Reference proteome</keyword>
<evidence type="ECO:0008006" key="3">
    <source>
        <dbReference type="Google" id="ProtNLM"/>
    </source>
</evidence>
<dbReference type="InterPro" id="IPR044924">
    <property type="entry name" value="HAD-SF_hydro_IA_REG-2-like_cap"/>
</dbReference>